<evidence type="ECO:0000313" key="3">
    <source>
        <dbReference type="EMBL" id="WAW15279.1"/>
    </source>
</evidence>
<feature type="domain" description="Phage terminase large subunit N-terminal" evidence="1">
    <location>
        <begin position="31"/>
        <end position="234"/>
    </location>
</feature>
<name>A0ABY7JPJ0_9FIRM</name>
<dbReference type="Pfam" id="PF04466">
    <property type="entry name" value="Terminase_3"/>
    <property type="match status" value="1"/>
</dbReference>
<dbReference type="InterPro" id="IPR044269">
    <property type="entry name" value="Terminase_large_su_SPP1-like"/>
</dbReference>
<dbReference type="InterPro" id="IPR027417">
    <property type="entry name" value="P-loop_NTPase"/>
</dbReference>
<organism evidence="3 4">
    <name type="scientific">Peptostreptococcus equinus</name>
    <dbReference type="NCBI Taxonomy" id="3003601"/>
    <lineage>
        <taxon>Bacteria</taxon>
        <taxon>Bacillati</taxon>
        <taxon>Bacillota</taxon>
        <taxon>Clostridia</taxon>
        <taxon>Peptostreptococcales</taxon>
        <taxon>Peptostreptococcaceae</taxon>
        <taxon>Peptostreptococcus</taxon>
    </lineage>
</organism>
<feature type="domain" description="Phage terminase large subunit C-terminal" evidence="2">
    <location>
        <begin position="267"/>
        <end position="410"/>
    </location>
</feature>
<sequence>MISKKYVSLKDVVMPHFYGFWRDRRNTDVLYYVLKGGRGSGKSSVLAQGLVMDVVEQPITVLCVRRVANTLMESCYEQLKEAIEQLGLEDKFEYRVSPMKITYKPRGNSIIFRGADDPSKIKSIKVSRYPITRLWIEELAEFKTEDEVSMITNSILRAELPAGLQYKIFFSYNPPKMRQSWVNVKYESAILPSNTKVYHSTYLDNPYISKQFVEEAEHIKATKPLKYDWEYMGKAIGLGVIPFDNLLFEEITNEQIANFDNIKQGCDFGYATDPLAFVRMHYDKTRRKLYIFDELYGVKISNRKLADMIKSKGYESTLTLFDSAEPKSIDELRGYGIKGKGAVKGQDSVEFGERWLDDLESIIIDPKRCPNTYREFSNVDYATDKNGNPLPRLADKDNHTIDATRYAMSDEMRNKGLKSIRKSQFGL</sequence>
<proteinExistence type="inferred from homology"/>
<accession>A0ABY7JPJ0</accession>
<dbReference type="Proteomes" id="UP001164187">
    <property type="component" value="Chromosome"/>
</dbReference>
<dbReference type="InterPro" id="IPR035413">
    <property type="entry name" value="Terminase_L_C"/>
</dbReference>
<dbReference type="EMBL" id="CP114052">
    <property type="protein sequence ID" value="WAW15279.1"/>
    <property type="molecule type" value="Genomic_DNA"/>
</dbReference>
<dbReference type="InterPro" id="IPR052380">
    <property type="entry name" value="Viral_DNA_packaging_terminase"/>
</dbReference>
<dbReference type="RefSeq" id="WP_269311958.1">
    <property type="nucleotide sequence ID" value="NZ_CP114052.1"/>
</dbReference>
<evidence type="ECO:0000259" key="1">
    <source>
        <dbReference type="Pfam" id="PF04466"/>
    </source>
</evidence>
<dbReference type="Gene3D" id="3.40.50.300">
    <property type="entry name" value="P-loop containing nucleotide triphosphate hydrolases"/>
    <property type="match status" value="1"/>
</dbReference>
<evidence type="ECO:0000259" key="2">
    <source>
        <dbReference type="Pfam" id="PF17288"/>
    </source>
</evidence>
<dbReference type="InterPro" id="IPR006437">
    <property type="entry name" value="Phage_terminase_lsu"/>
</dbReference>
<dbReference type="InterPro" id="IPR035412">
    <property type="entry name" value="Terminase_L_N"/>
</dbReference>
<dbReference type="NCBIfam" id="TIGR01547">
    <property type="entry name" value="phage_term_2"/>
    <property type="match status" value="1"/>
</dbReference>
<dbReference type="Gene3D" id="3.30.420.280">
    <property type="match status" value="1"/>
</dbReference>
<dbReference type="PANTHER" id="PTHR39184:SF1">
    <property type="entry name" value="PBSX PHAGE TERMINASE LARGE SUBUNIT"/>
    <property type="match status" value="1"/>
</dbReference>
<gene>
    <name evidence="3" type="ORF">O0R46_02170</name>
</gene>
<dbReference type="HAMAP" id="MF_04145">
    <property type="entry name" value="TERL_SPP1"/>
    <property type="match status" value="1"/>
</dbReference>
<dbReference type="Pfam" id="PF17288">
    <property type="entry name" value="Terminase_3C"/>
    <property type="match status" value="1"/>
</dbReference>
<keyword evidence="4" id="KW-1185">Reference proteome</keyword>
<reference evidence="3" key="1">
    <citation type="submission" date="2022-12" db="EMBL/GenBank/DDBJ databases">
        <title>Peptostreptococcus.</title>
        <authorList>
            <person name="Lee S.H."/>
        </authorList>
    </citation>
    <scope>NUCLEOTIDE SEQUENCE</scope>
    <source>
        <strain evidence="3">CBA3647</strain>
    </source>
</reference>
<evidence type="ECO:0000313" key="4">
    <source>
        <dbReference type="Proteomes" id="UP001164187"/>
    </source>
</evidence>
<protein>
    <submittedName>
        <fullName evidence="3">PBSX family phage terminase large subunit</fullName>
    </submittedName>
</protein>
<dbReference type="PANTHER" id="PTHR39184">
    <property type="match status" value="1"/>
</dbReference>